<evidence type="ECO:0000313" key="2">
    <source>
        <dbReference type="EMBL" id="KAK2565658.1"/>
    </source>
</evidence>
<keyword evidence="3" id="KW-1185">Reference proteome</keyword>
<dbReference type="EMBL" id="JARQWQ010000019">
    <property type="protein sequence ID" value="KAK2565658.1"/>
    <property type="molecule type" value="Genomic_DNA"/>
</dbReference>
<evidence type="ECO:0000313" key="3">
    <source>
        <dbReference type="Proteomes" id="UP001249851"/>
    </source>
</evidence>
<gene>
    <name evidence="2" type="ORF">P5673_010812</name>
</gene>
<evidence type="ECO:0000256" key="1">
    <source>
        <dbReference type="SAM" id="MobiDB-lite"/>
    </source>
</evidence>
<protein>
    <submittedName>
        <fullName evidence="2">Uncharacterized protein</fullName>
    </submittedName>
</protein>
<reference evidence="2" key="2">
    <citation type="journal article" date="2023" name="Science">
        <title>Genomic signatures of disease resistance in endangered staghorn corals.</title>
        <authorList>
            <person name="Vollmer S.V."/>
            <person name="Selwyn J.D."/>
            <person name="Despard B.A."/>
            <person name="Roesel C.L."/>
        </authorList>
    </citation>
    <scope>NUCLEOTIDE SEQUENCE</scope>
    <source>
        <strain evidence="2">K2</strain>
    </source>
</reference>
<dbReference type="Proteomes" id="UP001249851">
    <property type="component" value="Unassembled WGS sequence"/>
</dbReference>
<accession>A0AAD9QQN9</accession>
<organism evidence="2 3">
    <name type="scientific">Acropora cervicornis</name>
    <name type="common">Staghorn coral</name>
    <dbReference type="NCBI Taxonomy" id="6130"/>
    <lineage>
        <taxon>Eukaryota</taxon>
        <taxon>Metazoa</taxon>
        <taxon>Cnidaria</taxon>
        <taxon>Anthozoa</taxon>
        <taxon>Hexacorallia</taxon>
        <taxon>Scleractinia</taxon>
        <taxon>Astrocoeniina</taxon>
        <taxon>Acroporidae</taxon>
        <taxon>Acropora</taxon>
    </lineage>
</organism>
<feature type="region of interest" description="Disordered" evidence="1">
    <location>
        <begin position="102"/>
        <end position="124"/>
    </location>
</feature>
<sequence length="191" mass="22290">MIRKEYKAMYTAKQAKHFNSKLKENPTTKIQMSRRSLSLPGRPSRLTLIERKRSLLLPQRKQVHWSSDLEEVIYFAPDYFTVRDGGTNMAIRTFDKCGGNLKRSRSAKSLSRSKRRSLKATQTLSKSMNGADSALIRTGMSVLSQQLQRFKSHSHHLDIFSHESDKRWNELLALYQKGMRDKLEEQEEEWV</sequence>
<proteinExistence type="predicted"/>
<reference evidence="2" key="1">
    <citation type="journal article" date="2023" name="G3 (Bethesda)">
        <title>Whole genome assembly and annotation of the endangered Caribbean coral Acropora cervicornis.</title>
        <authorList>
            <person name="Selwyn J.D."/>
            <person name="Vollmer S.V."/>
        </authorList>
    </citation>
    <scope>NUCLEOTIDE SEQUENCE</scope>
    <source>
        <strain evidence="2">K2</strain>
    </source>
</reference>
<comment type="caution">
    <text evidence="2">The sequence shown here is derived from an EMBL/GenBank/DDBJ whole genome shotgun (WGS) entry which is preliminary data.</text>
</comment>
<dbReference type="AlphaFoldDB" id="A0AAD9QQN9"/>
<feature type="compositionally biased region" description="Basic residues" evidence="1">
    <location>
        <begin position="102"/>
        <end position="118"/>
    </location>
</feature>
<name>A0AAD9QQN9_ACRCE</name>